<keyword evidence="3" id="KW-1185">Reference proteome</keyword>
<name>A0ABT7VM46_9LACO</name>
<feature type="transmembrane region" description="Helical" evidence="1">
    <location>
        <begin position="12"/>
        <end position="29"/>
    </location>
</feature>
<evidence type="ECO:0000313" key="2">
    <source>
        <dbReference type="EMBL" id="MDM8333814.1"/>
    </source>
</evidence>
<keyword evidence="1" id="KW-0472">Membrane</keyword>
<protein>
    <submittedName>
        <fullName evidence="2">Uncharacterized protein</fullName>
    </submittedName>
</protein>
<proteinExistence type="predicted"/>
<dbReference type="Proteomes" id="UP001529423">
    <property type="component" value="Unassembled WGS sequence"/>
</dbReference>
<gene>
    <name evidence="2" type="ORF">QUW46_04385</name>
</gene>
<keyword evidence="1" id="KW-0812">Transmembrane</keyword>
<reference evidence="3" key="1">
    <citation type="submission" date="2023-06" db="EMBL/GenBank/DDBJ databases">
        <title>Identification and characterization of horizontal gene transfer across gut microbiota members of farm animals based on homology search.</title>
        <authorList>
            <person name="Zeman M."/>
            <person name="Kubasova T."/>
            <person name="Jahodarova E."/>
            <person name="Nykrynova M."/>
            <person name="Rychlik I."/>
        </authorList>
    </citation>
    <scope>NUCLEOTIDE SEQUENCE [LARGE SCALE GENOMIC DNA]</scope>
    <source>
        <strain evidence="3">105_WCHN</strain>
    </source>
</reference>
<reference evidence="2 3" key="3">
    <citation type="submission" date="2023-06" db="EMBL/GenBank/DDBJ databases">
        <authorList>
            <person name="Zeman M."/>
            <person name="Kubasova T."/>
            <person name="Jahodarova E."/>
            <person name="Nykrynova M."/>
            <person name="Rychlik I."/>
        </authorList>
    </citation>
    <scope>NUCLEOTIDE SEQUENCE [LARGE SCALE GENOMIC DNA]</scope>
    <source>
        <strain evidence="2 3">105_WCHN</strain>
    </source>
</reference>
<feature type="transmembrane region" description="Helical" evidence="1">
    <location>
        <begin position="35"/>
        <end position="55"/>
    </location>
</feature>
<evidence type="ECO:0000256" key="1">
    <source>
        <dbReference type="SAM" id="Phobius"/>
    </source>
</evidence>
<sequence>MKINRFFYKQFDFYFGLLFALWFGGYDLINDVDARNPVGIAIDGLFLVIGLYYLWKTFFARQK</sequence>
<dbReference type="EMBL" id="JAUDEO010000019">
    <property type="protein sequence ID" value="MDM8333814.1"/>
    <property type="molecule type" value="Genomic_DNA"/>
</dbReference>
<organism evidence="2 3">
    <name type="scientific">Limosilactobacillus panis</name>
    <dbReference type="NCBI Taxonomy" id="47493"/>
    <lineage>
        <taxon>Bacteria</taxon>
        <taxon>Bacillati</taxon>
        <taxon>Bacillota</taxon>
        <taxon>Bacilli</taxon>
        <taxon>Lactobacillales</taxon>
        <taxon>Lactobacillaceae</taxon>
        <taxon>Limosilactobacillus</taxon>
    </lineage>
</organism>
<comment type="caution">
    <text evidence="2">The sequence shown here is derived from an EMBL/GenBank/DDBJ whole genome shotgun (WGS) entry which is preliminary data.</text>
</comment>
<dbReference type="RefSeq" id="WP_289559895.1">
    <property type="nucleotide sequence ID" value="NZ_JAUDEO010000019.1"/>
</dbReference>
<keyword evidence="1" id="KW-1133">Transmembrane helix</keyword>
<evidence type="ECO:0000313" key="3">
    <source>
        <dbReference type="Proteomes" id="UP001529423"/>
    </source>
</evidence>
<reference evidence="2 3" key="2">
    <citation type="submission" date="2023-06" db="EMBL/GenBank/DDBJ databases">
        <title>Identification and characterization of horizontal gene transfer across gut microbiota members of farm animals based on homology search.</title>
        <authorList>
            <person name="Schwarzerova J."/>
            <person name="Nykrynova M."/>
            <person name="Jureckova K."/>
            <person name="Cejkova D."/>
            <person name="Rychlik I."/>
        </authorList>
    </citation>
    <scope>NUCLEOTIDE SEQUENCE [LARGE SCALE GENOMIC DNA]</scope>
    <source>
        <strain evidence="2 3">105_WCHN</strain>
    </source>
</reference>
<accession>A0ABT7VM46</accession>